<feature type="non-terminal residue" evidence="1">
    <location>
        <position position="35"/>
    </location>
</feature>
<proteinExistence type="predicted"/>
<organism evidence="1">
    <name type="scientific">marine metagenome</name>
    <dbReference type="NCBI Taxonomy" id="408172"/>
    <lineage>
        <taxon>unclassified sequences</taxon>
        <taxon>metagenomes</taxon>
        <taxon>ecological metagenomes</taxon>
    </lineage>
</organism>
<dbReference type="AlphaFoldDB" id="A0A381W0K1"/>
<sequence length="35" mass="3891">MHWSNQNNPNMGLQVMALQINGLVILLKPVLTSQS</sequence>
<protein>
    <submittedName>
        <fullName evidence="1">Uncharacterized protein</fullName>
    </submittedName>
</protein>
<name>A0A381W0K1_9ZZZZ</name>
<reference evidence="1" key="1">
    <citation type="submission" date="2018-05" db="EMBL/GenBank/DDBJ databases">
        <authorList>
            <person name="Lanie J.A."/>
            <person name="Ng W.-L."/>
            <person name="Kazmierczak K.M."/>
            <person name="Andrzejewski T.M."/>
            <person name="Davidsen T.M."/>
            <person name="Wayne K.J."/>
            <person name="Tettelin H."/>
            <person name="Glass J.I."/>
            <person name="Rusch D."/>
            <person name="Podicherti R."/>
            <person name="Tsui H.-C.T."/>
            <person name="Winkler M.E."/>
        </authorList>
    </citation>
    <scope>NUCLEOTIDE SEQUENCE</scope>
</reference>
<gene>
    <name evidence="1" type="ORF">METZ01_LOCUS98257</name>
</gene>
<accession>A0A381W0K1</accession>
<dbReference type="EMBL" id="UINC01010185">
    <property type="protein sequence ID" value="SVA45403.1"/>
    <property type="molecule type" value="Genomic_DNA"/>
</dbReference>
<evidence type="ECO:0000313" key="1">
    <source>
        <dbReference type="EMBL" id="SVA45403.1"/>
    </source>
</evidence>